<evidence type="ECO:0000313" key="1">
    <source>
        <dbReference type="EMBL" id="SHF21911.1"/>
    </source>
</evidence>
<dbReference type="InterPro" id="IPR016024">
    <property type="entry name" value="ARM-type_fold"/>
</dbReference>
<dbReference type="EMBL" id="FQUM01000004">
    <property type="protein sequence ID" value="SHF21911.1"/>
    <property type="molecule type" value="Genomic_DNA"/>
</dbReference>
<evidence type="ECO:0008006" key="3">
    <source>
        <dbReference type="Google" id="ProtNLM"/>
    </source>
</evidence>
<gene>
    <name evidence="1" type="ORF">SAMN05444274_10484</name>
</gene>
<dbReference type="SUPFAM" id="SSF48371">
    <property type="entry name" value="ARM repeat"/>
    <property type="match status" value="1"/>
</dbReference>
<dbReference type="InterPro" id="IPR011989">
    <property type="entry name" value="ARM-like"/>
</dbReference>
<dbReference type="Gene3D" id="1.25.10.10">
    <property type="entry name" value="Leucine-rich Repeat Variant"/>
    <property type="match status" value="1"/>
</dbReference>
<dbReference type="AlphaFoldDB" id="A0A1M4ZVA2"/>
<name>A0A1M4ZVA2_9BACT</name>
<evidence type="ECO:0000313" key="2">
    <source>
        <dbReference type="Proteomes" id="UP000184164"/>
    </source>
</evidence>
<dbReference type="OrthoDB" id="1121286at2"/>
<sequence length="168" mass="19228">MENKKPNKKLQTDLFSTNTSTVLSALNALKDKGNSAYLPLLFDLLNSNPEAAVEDEIIFILYNLKMKNAVPVIAEALQNPKYLPIRKKLTTACWENGLNFMDYLPVFVDLVITEEWETSFEAFTVIENMKSYPEQEIIDVATNKIHGALNDADEQKRYLLHEILTFVR</sequence>
<organism evidence="1 2">
    <name type="scientific">Mariniphaga anaerophila</name>
    <dbReference type="NCBI Taxonomy" id="1484053"/>
    <lineage>
        <taxon>Bacteria</taxon>
        <taxon>Pseudomonadati</taxon>
        <taxon>Bacteroidota</taxon>
        <taxon>Bacteroidia</taxon>
        <taxon>Marinilabiliales</taxon>
        <taxon>Prolixibacteraceae</taxon>
        <taxon>Mariniphaga</taxon>
    </lineage>
</organism>
<keyword evidence="2" id="KW-1185">Reference proteome</keyword>
<accession>A0A1M4ZVA2</accession>
<dbReference type="RefSeq" id="WP_073001047.1">
    <property type="nucleotide sequence ID" value="NZ_FQUM01000004.1"/>
</dbReference>
<dbReference type="Proteomes" id="UP000184164">
    <property type="component" value="Unassembled WGS sequence"/>
</dbReference>
<protein>
    <recommendedName>
        <fullName evidence="3">HEAT repeat-containing protein</fullName>
    </recommendedName>
</protein>
<proteinExistence type="predicted"/>
<reference evidence="1 2" key="1">
    <citation type="submission" date="2016-11" db="EMBL/GenBank/DDBJ databases">
        <authorList>
            <person name="Jaros S."/>
            <person name="Januszkiewicz K."/>
            <person name="Wedrychowicz H."/>
        </authorList>
    </citation>
    <scope>NUCLEOTIDE SEQUENCE [LARGE SCALE GENOMIC DNA]</scope>
    <source>
        <strain evidence="1 2">DSM 26910</strain>
    </source>
</reference>
<dbReference type="STRING" id="1484053.SAMN05444274_10484"/>